<evidence type="ECO:0000256" key="1">
    <source>
        <dbReference type="ARBA" id="ARBA00023002"/>
    </source>
</evidence>
<protein>
    <submittedName>
        <fullName evidence="3">2-oxoacid:acceptor oxidoreductase subunit alpha</fullName>
    </submittedName>
</protein>
<dbReference type="Gene3D" id="3.40.920.10">
    <property type="entry name" value="Pyruvate-ferredoxin oxidoreductase, PFOR, domain III"/>
    <property type="match status" value="1"/>
</dbReference>
<feature type="non-terminal residue" evidence="3">
    <location>
        <position position="195"/>
    </location>
</feature>
<dbReference type="InterPro" id="IPR052554">
    <property type="entry name" value="2-oxoglutarate_synth_KorC"/>
</dbReference>
<name>A0A523V0D7_UNCAE</name>
<dbReference type="Proteomes" id="UP000320679">
    <property type="component" value="Unassembled WGS sequence"/>
</dbReference>
<proteinExistence type="predicted"/>
<evidence type="ECO:0000259" key="2">
    <source>
        <dbReference type="Pfam" id="PF01558"/>
    </source>
</evidence>
<organism evidence="3 4">
    <name type="scientific">Aerophobetes bacterium</name>
    <dbReference type="NCBI Taxonomy" id="2030807"/>
    <lineage>
        <taxon>Bacteria</taxon>
        <taxon>Candidatus Aerophobota</taxon>
    </lineage>
</organism>
<comment type="caution">
    <text evidence="3">The sequence shown here is derived from an EMBL/GenBank/DDBJ whole genome shotgun (WGS) entry which is preliminary data.</text>
</comment>
<evidence type="ECO:0000313" key="4">
    <source>
        <dbReference type="Proteomes" id="UP000320679"/>
    </source>
</evidence>
<keyword evidence="1" id="KW-0560">Oxidoreductase</keyword>
<evidence type="ECO:0000313" key="3">
    <source>
        <dbReference type="EMBL" id="TET48255.1"/>
    </source>
</evidence>
<gene>
    <name evidence="3" type="ORF">E3J59_00870</name>
</gene>
<dbReference type="InterPro" id="IPR019752">
    <property type="entry name" value="Pyrv/ketoisovalerate_OxRed_cat"/>
</dbReference>
<feature type="domain" description="Pyruvate/ketoisovalerate oxidoreductase catalytic" evidence="2">
    <location>
        <begin position="20"/>
        <end position="182"/>
    </location>
</feature>
<sequence>MGELLSKKKDYSSIVLAGEAGQGIQTVEYILTRVLKLSGYNIFSSKEFMSRIRGGTNSTEIRISSKRVSAFVDGIDILIPLSKDAVHHVKKRVSPNTIVLGEKENFRKEYKGSKDNIIDIPLSRIASDVGSRVYVNTVAVGLICGLFRVEPEILENFLKKHFLAKGENIIQKNIEAGKKGYEIGSDLVTSGKIEV</sequence>
<dbReference type="SUPFAM" id="SSF53323">
    <property type="entry name" value="Pyruvate-ferredoxin oxidoreductase, PFOR, domain III"/>
    <property type="match status" value="1"/>
</dbReference>
<accession>A0A523V0D7</accession>
<dbReference type="PANTHER" id="PTHR42730">
    <property type="entry name" value="2-OXOGLUTARATE SYNTHASE SUBUNIT KORC"/>
    <property type="match status" value="1"/>
</dbReference>
<dbReference type="AlphaFoldDB" id="A0A523V0D7"/>
<dbReference type="Pfam" id="PF01558">
    <property type="entry name" value="POR"/>
    <property type="match status" value="1"/>
</dbReference>
<dbReference type="EMBL" id="SOJK01000039">
    <property type="protein sequence ID" value="TET48255.1"/>
    <property type="molecule type" value="Genomic_DNA"/>
</dbReference>
<dbReference type="InterPro" id="IPR002869">
    <property type="entry name" value="Pyrv_flavodox_OxRed_cen"/>
</dbReference>
<dbReference type="GO" id="GO:0016903">
    <property type="term" value="F:oxidoreductase activity, acting on the aldehyde or oxo group of donors"/>
    <property type="evidence" value="ECO:0007669"/>
    <property type="project" value="InterPro"/>
</dbReference>
<reference evidence="3 4" key="1">
    <citation type="submission" date="2019-03" db="EMBL/GenBank/DDBJ databases">
        <title>Metabolic potential of uncultured bacteria and archaea associated with petroleum seepage in deep-sea sediments.</title>
        <authorList>
            <person name="Dong X."/>
            <person name="Hubert C."/>
        </authorList>
    </citation>
    <scope>NUCLEOTIDE SEQUENCE [LARGE SCALE GENOMIC DNA]</scope>
    <source>
        <strain evidence="3">E29_bin78</strain>
    </source>
</reference>
<dbReference type="PANTHER" id="PTHR42730:SF1">
    <property type="entry name" value="2-OXOGLUTARATE SYNTHASE SUBUNIT KORC"/>
    <property type="match status" value="1"/>
</dbReference>